<organism evidence="2">
    <name type="scientific">Triatoma infestans</name>
    <name type="common">Assassin bug</name>
    <dbReference type="NCBI Taxonomy" id="30076"/>
    <lineage>
        <taxon>Eukaryota</taxon>
        <taxon>Metazoa</taxon>
        <taxon>Ecdysozoa</taxon>
        <taxon>Arthropoda</taxon>
        <taxon>Hexapoda</taxon>
        <taxon>Insecta</taxon>
        <taxon>Pterygota</taxon>
        <taxon>Neoptera</taxon>
        <taxon>Paraneoptera</taxon>
        <taxon>Hemiptera</taxon>
        <taxon>Heteroptera</taxon>
        <taxon>Panheteroptera</taxon>
        <taxon>Cimicomorpha</taxon>
        <taxon>Reduviidae</taxon>
        <taxon>Triatominae</taxon>
        <taxon>Triatoma</taxon>
    </lineage>
</organism>
<keyword evidence="1" id="KW-0812">Transmembrane</keyword>
<dbReference type="AlphaFoldDB" id="A0A023F0X5"/>
<evidence type="ECO:0000256" key="1">
    <source>
        <dbReference type="SAM" id="Phobius"/>
    </source>
</evidence>
<sequence length="94" mass="11310">MWVPWKVYNSWIHSATLLWMVFLLLSVVAYYVSTTTLTLTISFQLTAFLKVIRARLEKHGPRDKSIFRHHSEIIQLVHSYNEIFSGQLYYYFFF</sequence>
<reference evidence="2" key="1">
    <citation type="journal article" date="2014" name="PLoS Negl. Trop. Dis.">
        <title>An updated insight into the Sialotranscriptome of Triatoma infestans: developmental stage and geographic variations.</title>
        <authorList>
            <person name="Schwarz A."/>
            <person name="Medrano-Mercado N."/>
            <person name="Schaub G.A."/>
            <person name="Struchiner C.J."/>
            <person name="Bargues M.D."/>
            <person name="Levy M.Z."/>
            <person name="Ribeiro J.M."/>
        </authorList>
    </citation>
    <scope>NUCLEOTIDE SEQUENCE</scope>
    <source>
        <strain evidence="2">Chile</strain>
        <tissue evidence="2">Salivary glands</tissue>
    </source>
</reference>
<protein>
    <submittedName>
        <fullName evidence="2">Putative secreted protein</fullName>
    </submittedName>
</protein>
<keyword evidence="1" id="KW-0472">Membrane</keyword>
<dbReference type="EMBL" id="GBBI01004063">
    <property type="protein sequence ID" value="JAC14649.1"/>
    <property type="molecule type" value="mRNA"/>
</dbReference>
<keyword evidence="1" id="KW-1133">Transmembrane helix</keyword>
<evidence type="ECO:0000313" key="2">
    <source>
        <dbReference type="EMBL" id="JAC14649.1"/>
    </source>
</evidence>
<accession>A0A023F0X5</accession>
<feature type="non-terminal residue" evidence="2">
    <location>
        <position position="94"/>
    </location>
</feature>
<proteinExistence type="evidence at transcript level"/>
<feature type="transmembrane region" description="Helical" evidence="1">
    <location>
        <begin position="12"/>
        <end position="32"/>
    </location>
</feature>
<name>A0A023F0X5_TRIIF</name>